<proteinExistence type="predicted"/>
<reference evidence="6 7" key="1">
    <citation type="submission" date="2018-02" db="EMBL/GenBank/DDBJ databases">
        <title>Genomic Encyclopedia of Archaeal and Bacterial Type Strains, Phase II (KMG-II): from individual species to whole genera.</title>
        <authorList>
            <person name="Goeker M."/>
        </authorList>
    </citation>
    <scope>NUCLEOTIDE SEQUENCE [LARGE SCALE GENOMIC DNA]</scope>
    <source>
        <strain evidence="6 7">DSM 3808</strain>
    </source>
</reference>
<feature type="transmembrane region" description="Helical" evidence="4">
    <location>
        <begin position="100"/>
        <end position="118"/>
    </location>
</feature>
<dbReference type="GO" id="GO:0006355">
    <property type="term" value="P:regulation of DNA-templated transcription"/>
    <property type="evidence" value="ECO:0007669"/>
    <property type="project" value="InterPro"/>
</dbReference>
<dbReference type="Pfam" id="PF00196">
    <property type="entry name" value="GerE"/>
    <property type="match status" value="1"/>
</dbReference>
<keyword evidence="2" id="KW-0238">DNA-binding</keyword>
<keyword evidence="7" id="KW-1185">Reference proteome</keyword>
<accession>A0A2S6HYG7</accession>
<feature type="transmembrane region" description="Helical" evidence="4">
    <location>
        <begin position="211"/>
        <end position="229"/>
    </location>
</feature>
<evidence type="ECO:0000259" key="5">
    <source>
        <dbReference type="PROSITE" id="PS50043"/>
    </source>
</evidence>
<dbReference type="PROSITE" id="PS50043">
    <property type="entry name" value="HTH_LUXR_2"/>
    <property type="match status" value="1"/>
</dbReference>
<evidence type="ECO:0000256" key="2">
    <source>
        <dbReference type="ARBA" id="ARBA00023125"/>
    </source>
</evidence>
<dbReference type="InterPro" id="IPR016032">
    <property type="entry name" value="Sig_transdc_resp-reg_C-effctor"/>
</dbReference>
<protein>
    <submittedName>
        <fullName evidence="6">Regulatory LuxR family protein</fullName>
    </submittedName>
</protein>
<dbReference type="CDD" id="cd06170">
    <property type="entry name" value="LuxR_C_like"/>
    <property type="match status" value="1"/>
</dbReference>
<keyword evidence="4" id="KW-0472">Membrane</keyword>
<keyword evidence="3" id="KW-0804">Transcription</keyword>
<feature type="transmembrane region" description="Helical" evidence="4">
    <location>
        <begin position="6"/>
        <end position="28"/>
    </location>
</feature>
<evidence type="ECO:0000256" key="3">
    <source>
        <dbReference type="ARBA" id="ARBA00023163"/>
    </source>
</evidence>
<dbReference type="PANTHER" id="PTHR44688">
    <property type="entry name" value="DNA-BINDING TRANSCRIPTIONAL ACTIVATOR DEVR_DOSR"/>
    <property type="match status" value="1"/>
</dbReference>
<evidence type="ECO:0000313" key="6">
    <source>
        <dbReference type="EMBL" id="PPK83211.1"/>
    </source>
</evidence>
<feature type="domain" description="HTH luxR-type" evidence="5">
    <location>
        <begin position="260"/>
        <end position="325"/>
    </location>
</feature>
<dbReference type="AlphaFoldDB" id="A0A2S6HYG7"/>
<dbReference type="Gene3D" id="1.10.10.10">
    <property type="entry name" value="Winged helix-like DNA-binding domain superfamily/Winged helix DNA-binding domain"/>
    <property type="match status" value="1"/>
</dbReference>
<dbReference type="SUPFAM" id="SSF46894">
    <property type="entry name" value="C-terminal effector domain of the bipartite response regulators"/>
    <property type="match status" value="1"/>
</dbReference>
<gene>
    <name evidence="6" type="ORF">BXY41_101274</name>
</gene>
<keyword evidence="4" id="KW-0812">Transmembrane</keyword>
<feature type="transmembrane region" description="Helical" evidence="4">
    <location>
        <begin position="164"/>
        <end position="191"/>
    </location>
</feature>
<organism evidence="6 7">
    <name type="scientific">Lacrimispora xylanisolvens</name>
    <dbReference type="NCBI Taxonomy" id="384636"/>
    <lineage>
        <taxon>Bacteria</taxon>
        <taxon>Bacillati</taxon>
        <taxon>Bacillota</taxon>
        <taxon>Clostridia</taxon>
        <taxon>Lachnospirales</taxon>
        <taxon>Lachnospiraceae</taxon>
        <taxon>Lacrimispora</taxon>
    </lineage>
</organism>
<keyword evidence="4" id="KW-1133">Transmembrane helix</keyword>
<feature type="transmembrane region" description="Helical" evidence="4">
    <location>
        <begin position="40"/>
        <end position="59"/>
    </location>
</feature>
<dbReference type="RefSeq" id="WP_104433790.1">
    <property type="nucleotide sequence ID" value="NZ_PTJA01000001.1"/>
</dbReference>
<comment type="caution">
    <text evidence="6">The sequence shown here is derived from an EMBL/GenBank/DDBJ whole genome shotgun (WGS) entry which is preliminary data.</text>
</comment>
<feature type="transmembrane region" description="Helical" evidence="4">
    <location>
        <begin position="71"/>
        <end position="91"/>
    </location>
</feature>
<evidence type="ECO:0000256" key="4">
    <source>
        <dbReference type="SAM" id="Phobius"/>
    </source>
</evidence>
<dbReference type="PANTHER" id="PTHR44688:SF16">
    <property type="entry name" value="DNA-BINDING TRANSCRIPTIONAL ACTIVATOR DEVR_DOSR"/>
    <property type="match status" value="1"/>
</dbReference>
<dbReference type="OrthoDB" id="9797341at2"/>
<evidence type="ECO:0000313" key="7">
    <source>
        <dbReference type="Proteomes" id="UP000237749"/>
    </source>
</evidence>
<dbReference type="EMBL" id="PTJA01000001">
    <property type="protein sequence ID" value="PPK83211.1"/>
    <property type="molecule type" value="Genomic_DNA"/>
</dbReference>
<dbReference type="InterPro" id="IPR036388">
    <property type="entry name" value="WH-like_DNA-bd_sf"/>
</dbReference>
<name>A0A2S6HYG7_9FIRM</name>
<evidence type="ECO:0000256" key="1">
    <source>
        <dbReference type="ARBA" id="ARBA00023015"/>
    </source>
</evidence>
<feature type="transmembrane region" description="Helical" evidence="4">
    <location>
        <begin position="130"/>
        <end position="152"/>
    </location>
</feature>
<dbReference type="SMART" id="SM00421">
    <property type="entry name" value="HTH_LUXR"/>
    <property type="match status" value="1"/>
</dbReference>
<dbReference type="GO" id="GO:0003677">
    <property type="term" value="F:DNA binding"/>
    <property type="evidence" value="ECO:0007669"/>
    <property type="project" value="UniProtKB-KW"/>
</dbReference>
<sequence length="334" mass="38577">MSTTIFIFDIVLIIIFACSCTINVTAYCKTKHVREFETGMLMFFYCLNSMIIFMSEFLLKLPLFEGTYNVLTYFSVKVICGIAISTLYMLLTASLLEKKIGILHAIIMMPLICITVYVGDLNGSVSQHWVFYTVRQIYLACFVLSYFIRYAFSKDREYKVRIRAYRFLFLIGGLFSVLIFAEDSMVIYHFQYVINTLNLKVFMEHNLSEDIFFVILAVIGVKSGFSQLIQRREPAEIMESGIPLPVAAVCEAKTPYPEDPFIRTYGLSNRQCDVLYLLLKDKTYQEMGKELGLSVGTVKFHAHGIYEKTDSRNRSELIGKYEKFYESRQQTTLT</sequence>
<dbReference type="Proteomes" id="UP000237749">
    <property type="component" value="Unassembled WGS sequence"/>
</dbReference>
<dbReference type="InterPro" id="IPR000792">
    <property type="entry name" value="Tscrpt_reg_LuxR_C"/>
</dbReference>
<keyword evidence="1" id="KW-0805">Transcription regulation</keyword>